<dbReference type="EMBL" id="BAAFGK010000004">
    <property type="protein sequence ID" value="GAB0058305.1"/>
    <property type="molecule type" value="Genomic_DNA"/>
</dbReference>
<keyword evidence="5 10" id="KW-0201">Cytochrome c-type biogenesis</keyword>
<keyword evidence="6 10" id="KW-0735">Signal-anchor</keyword>
<comment type="similarity">
    <text evidence="10">Belongs to the CcmE/CycJ family.</text>
</comment>
<dbReference type="RefSeq" id="WP_420905983.1">
    <property type="nucleotide sequence ID" value="NZ_BAAFGK010000004.1"/>
</dbReference>
<keyword evidence="12" id="KW-1185">Reference proteome</keyword>
<dbReference type="Pfam" id="PF03100">
    <property type="entry name" value="CcmE"/>
    <property type="match status" value="1"/>
</dbReference>
<reference evidence="11 12" key="1">
    <citation type="submission" date="2024-05" db="EMBL/GenBank/DDBJ databases">
        <authorList>
            <consortium name="Candidatus Magnetaquicoccaceae bacterium FCR-1 genome sequencing consortium"/>
            <person name="Shimoshige H."/>
            <person name="Shimamura S."/>
            <person name="Taoka A."/>
            <person name="Kobayashi H."/>
            <person name="Maekawa T."/>
        </authorList>
    </citation>
    <scope>NUCLEOTIDE SEQUENCE [LARGE SCALE GENOMIC DNA]</scope>
    <source>
        <strain evidence="11 12">FCR-1</strain>
    </source>
</reference>
<comment type="caution">
    <text evidence="11">The sequence shown here is derived from an EMBL/GenBank/DDBJ whole genome shotgun (WGS) entry which is preliminary data.</text>
</comment>
<evidence type="ECO:0000256" key="2">
    <source>
        <dbReference type="ARBA" id="ARBA00022617"/>
    </source>
</evidence>
<evidence type="ECO:0000256" key="3">
    <source>
        <dbReference type="ARBA" id="ARBA00022692"/>
    </source>
</evidence>
<keyword evidence="9 10" id="KW-0472">Membrane</keyword>
<evidence type="ECO:0000256" key="8">
    <source>
        <dbReference type="ARBA" id="ARBA00023004"/>
    </source>
</evidence>
<keyword evidence="4 10" id="KW-0479">Metal-binding</keyword>
<gene>
    <name evidence="10 11" type="primary">ccmE</name>
    <name evidence="10" type="synonym">cycJ</name>
    <name evidence="11" type="ORF">SIID45300_02652</name>
</gene>
<feature type="binding site" description="axial binding residue" evidence="10">
    <location>
        <position position="129"/>
    </location>
    <ligand>
        <name>heme</name>
        <dbReference type="ChEBI" id="CHEBI:30413"/>
    </ligand>
    <ligandPart>
        <name>Fe</name>
        <dbReference type="ChEBI" id="CHEBI:18248"/>
    </ligandPart>
</feature>
<dbReference type="Proteomes" id="UP001628193">
    <property type="component" value="Unassembled WGS sequence"/>
</dbReference>
<dbReference type="InterPro" id="IPR036127">
    <property type="entry name" value="CcmE-like_sf"/>
</dbReference>
<dbReference type="PANTHER" id="PTHR34128">
    <property type="entry name" value="CYTOCHROME C-TYPE BIOGENESIS PROTEIN CCME HOMOLOG, MITOCHONDRIAL"/>
    <property type="match status" value="1"/>
</dbReference>
<keyword evidence="10" id="KW-1003">Cell membrane</keyword>
<sequence length="151" mass="16471">MSMPINRRVFMILSVILVIGSLGALVLSSFTGALVYFHTPTEALAKQPELNGKKIRIGGMVQAGTLTREAGTLKIRFLVTDGKGQIPVRYEGIVPDLFREGQGVVVEGTWKNGQDFPADTILAKHSEDYVPVEMNEQGIAKSKESLLKSLK</sequence>
<feature type="topological domain" description="Extracellular" evidence="10">
    <location>
        <begin position="30"/>
        <end position="151"/>
    </location>
</feature>
<evidence type="ECO:0000313" key="12">
    <source>
        <dbReference type="Proteomes" id="UP001628193"/>
    </source>
</evidence>
<dbReference type="InterPro" id="IPR012340">
    <property type="entry name" value="NA-bd_OB-fold"/>
</dbReference>
<dbReference type="Gene3D" id="2.40.50.140">
    <property type="entry name" value="Nucleic acid-binding proteins"/>
    <property type="match status" value="1"/>
</dbReference>
<dbReference type="PANTHER" id="PTHR34128:SF2">
    <property type="entry name" value="CYTOCHROME C-TYPE BIOGENESIS PROTEIN CCME HOMOLOG, MITOCHONDRIAL"/>
    <property type="match status" value="1"/>
</dbReference>
<feature type="binding site" description="covalent" evidence="10">
    <location>
        <position position="125"/>
    </location>
    <ligand>
        <name>heme</name>
        <dbReference type="ChEBI" id="CHEBI:30413"/>
    </ligand>
</feature>
<dbReference type="InterPro" id="IPR004329">
    <property type="entry name" value="CcmE"/>
</dbReference>
<protein>
    <recommendedName>
        <fullName evidence="10">Cytochrome c-type biogenesis protein CcmE</fullName>
    </recommendedName>
    <alternativeName>
        <fullName evidence="10">Cytochrome c maturation protein E</fullName>
    </alternativeName>
    <alternativeName>
        <fullName evidence="10">Heme chaperone CcmE</fullName>
    </alternativeName>
</protein>
<evidence type="ECO:0000313" key="11">
    <source>
        <dbReference type="EMBL" id="GAB0058305.1"/>
    </source>
</evidence>
<dbReference type="SUPFAM" id="SSF82093">
    <property type="entry name" value="Heme chaperone CcmE"/>
    <property type="match status" value="1"/>
</dbReference>
<reference evidence="11 12" key="2">
    <citation type="submission" date="2024-09" db="EMBL/GenBank/DDBJ databases">
        <title>Draft genome sequence of Candidatus Magnetaquicoccaceae bacterium FCR-1.</title>
        <authorList>
            <person name="Shimoshige H."/>
            <person name="Shimamura S."/>
            <person name="Taoka A."/>
            <person name="Kobayashi H."/>
            <person name="Maekawa T."/>
        </authorList>
    </citation>
    <scope>NUCLEOTIDE SEQUENCE [LARGE SCALE GENOMIC DNA]</scope>
    <source>
        <strain evidence="11 12">FCR-1</strain>
    </source>
</reference>
<evidence type="ECO:0000256" key="7">
    <source>
        <dbReference type="ARBA" id="ARBA00022989"/>
    </source>
</evidence>
<dbReference type="HAMAP" id="MF_01959">
    <property type="entry name" value="CcmE"/>
    <property type="match status" value="1"/>
</dbReference>
<feature type="topological domain" description="Cytoplasmic" evidence="10">
    <location>
        <begin position="1"/>
        <end position="8"/>
    </location>
</feature>
<evidence type="ECO:0000256" key="5">
    <source>
        <dbReference type="ARBA" id="ARBA00022748"/>
    </source>
</evidence>
<keyword evidence="2 10" id="KW-0349">Heme</keyword>
<evidence type="ECO:0000256" key="1">
    <source>
        <dbReference type="ARBA" id="ARBA00004370"/>
    </source>
</evidence>
<accession>A0ABQ0CBP0</accession>
<keyword evidence="7 10" id="KW-1133">Transmembrane helix</keyword>
<dbReference type="NCBIfam" id="NF009727">
    <property type="entry name" value="PRK13254.1-1"/>
    <property type="match status" value="1"/>
</dbReference>
<keyword evidence="8 10" id="KW-0408">Iron</keyword>
<evidence type="ECO:0000256" key="9">
    <source>
        <dbReference type="ARBA" id="ARBA00023136"/>
    </source>
</evidence>
<evidence type="ECO:0000256" key="4">
    <source>
        <dbReference type="ARBA" id="ARBA00022723"/>
    </source>
</evidence>
<evidence type="ECO:0000256" key="6">
    <source>
        <dbReference type="ARBA" id="ARBA00022968"/>
    </source>
</evidence>
<organism evidence="11 12">
    <name type="scientific">Candidatus Magnetaquiglobus chichijimensis</name>
    <dbReference type="NCBI Taxonomy" id="3141448"/>
    <lineage>
        <taxon>Bacteria</taxon>
        <taxon>Pseudomonadati</taxon>
        <taxon>Pseudomonadota</taxon>
        <taxon>Magnetococcia</taxon>
        <taxon>Magnetococcales</taxon>
        <taxon>Candidatus Magnetaquicoccaceae</taxon>
        <taxon>Candidatus Magnetaquiglobus</taxon>
    </lineage>
</organism>
<name>A0ABQ0CBP0_9PROT</name>
<comment type="function">
    <text evidence="10">Heme chaperone required for the biogenesis of c-type cytochromes. Transiently binds heme delivered by CcmC and transfers the heme to apo-cytochromes in a process facilitated by CcmF and CcmH.</text>
</comment>
<evidence type="ECO:0000256" key="10">
    <source>
        <dbReference type="HAMAP-Rule" id="MF_01959"/>
    </source>
</evidence>
<keyword evidence="3 10" id="KW-0812">Transmembrane</keyword>
<comment type="subcellular location">
    <subcellularLocation>
        <location evidence="10">Cell membrane</location>
        <topology evidence="10">Single-pass type II membrane protein</topology>
    </subcellularLocation>
    <subcellularLocation>
        <location evidence="1">Membrane</location>
    </subcellularLocation>
</comment>
<proteinExistence type="inferred from homology"/>